<comment type="cofactor">
    <cofactor evidence="1">
        <name>pyridoxal 5'-phosphate</name>
        <dbReference type="ChEBI" id="CHEBI:597326"/>
    </cofactor>
</comment>
<accession>A0A8H7UIV5</accession>
<evidence type="ECO:0000256" key="4">
    <source>
        <dbReference type="ARBA" id="ARBA00022898"/>
    </source>
</evidence>
<evidence type="ECO:0000313" key="7">
    <source>
        <dbReference type="Proteomes" id="UP000654370"/>
    </source>
</evidence>
<keyword evidence="7" id="KW-1185">Reference proteome</keyword>
<gene>
    <name evidence="6" type="ORF">INT43_006373</name>
</gene>
<dbReference type="PANTHER" id="PTHR13693:SF77">
    <property type="entry name" value="8-AMINO-7-OXONONANOATE SYNTHASE"/>
    <property type="match status" value="1"/>
</dbReference>
<name>A0A8H7UIV5_MORIS</name>
<comment type="similarity">
    <text evidence="2">Belongs to the class-II pyridoxal-phosphate-dependent aminotransferase family. BioF subfamily.</text>
</comment>
<reference evidence="6" key="1">
    <citation type="submission" date="2020-12" db="EMBL/GenBank/DDBJ databases">
        <title>Metabolic potential, ecology and presence of endohyphal bacteria is reflected in genomic diversity of Mucoromycotina.</title>
        <authorList>
            <person name="Muszewska A."/>
            <person name="Okrasinska A."/>
            <person name="Steczkiewicz K."/>
            <person name="Drgas O."/>
            <person name="Orlowska M."/>
            <person name="Perlinska-Lenart U."/>
            <person name="Aleksandrzak-Piekarczyk T."/>
            <person name="Szatraj K."/>
            <person name="Zielenkiewicz U."/>
            <person name="Pilsyk S."/>
            <person name="Malc E."/>
            <person name="Mieczkowski P."/>
            <person name="Kruszewska J.S."/>
            <person name="Biernat P."/>
            <person name="Pawlowska J."/>
        </authorList>
    </citation>
    <scope>NUCLEOTIDE SEQUENCE</scope>
    <source>
        <strain evidence="6">WA0000067209</strain>
    </source>
</reference>
<organism evidence="6 7">
    <name type="scientific">Mortierella isabellina</name>
    <name type="common">Filamentous fungus</name>
    <name type="synonym">Umbelopsis isabellina</name>
    <dbReference type="NCBI Taxonomy" id="91625"/>
    <lineage>
        <taxon>Eukaryota</taxon>
        <taxon>Fungi</taxon>
        <taxon>Fungi incertae sedis</taxon>
        <taxon>Mucoromycota</taxon>
        <taxon>Mucoromycotina</taxon>
        <taxon>Umbelopsidomycetes</taxon>
        <taxon>Umbelopsidales</taxon>
        <taxon>Umbelopsidaceae</taxon>
        <taxon>Umbelopsis</taxon>
    </lineage>
</organism>
<dbReference type="GO" id="GO:0009102">
    <property type="term" value="P:biotin biosynthetic process"/>
    <property type="evidence" value="ECO:0007669"/>
    <property type="project" value="TreeGrafter"/>
</dbReference>
<sequence length="415" mass="46377">MALTKQLQAVLDKRQEILKLRRLVVNPPDAIDFSSNDFLGLARSKVFRDRFLDELQTFNHPPLGSTGSRCLDGNSQYALDLEARIAKFHHAEAALLFNSGFDANSGLFSTIPQPGDIIFYDELIHASVHEGMKLSRAGMKIPFKHNCVTDLESKIIKIWQEDKTAKKTRNVFVAVETVYSMDGDIPPLQELVTMLRRYWTKDENGYIIVDEAHATGVFGKHGRGIVCREKLEDEIFARVHTFGKALASNGAVVLGTETLKNYLINYARSFIYTTFMGFSSLASIRCAYQMLEEGDSLQAQQHVLALVDHFRATIHLPHGQLLPSNSPIQGIVLDGNDKVRALAEYLKARKFNVKPILSPTVPTGSERVRICLHGDNTFEEVDALVEATHQYFQSPARALPITTAFSSSQLVISKL</sequence>
<dbReference type="InterPro" id="IPR015422">
    <property type="entry name" value="PyrdxlP-dep_Trfase_small"/>
</dbReference>
<evidence type="ECO:0000259" key="5">
    <source>
        <dbReference type="Pfam" id="PF00155"/>
    </source>
</evidence>
<dbReference type="Pfam" id="PF00155">
    <property type="entry name" value="Aminotran_1_2"/>
    <property type="match status" value="1"/>
</dbReference>
<dbReference type="PANTHER" id="PTHR13693">
    <property type="entry name" value="CLASS II AMINOTRANSFERASE/8-AMINO-7-OXONONANOATE SYNTHASE"/>
    <property type="match status" value="1"/>
</dbReference>
<dbReference type="Proteomes" id="UP000654370">
    <property type="component" value="Unassembled WGS sequence"/>
</dbReference>
<dbReference type="GO" id="GO:0016740">
    <property type="term" value="F:transferase activity"/>
    <property type="evidence" value="ECO:0007669"/>
    <property type="project" value="UniProtKB-KW"/>
</dbReference>
<evidence type="ECO:0000313" key="6">
    <source>
        <dbReference type="EMBL" id="KAG2183367.1"/>
    </source>
</evidence>
<comment type="caution">
    <text evidence="6">The sequence shown here is derived from an EMBL/GenBank/DDBJ whole genome shotgun (WGS) entry which is preliminary data.</text>
</comment>
<dbReference type="AlphaFoldDB" id="A0A8H7UIV5"/>
<proteinExistence type="inferred from homology"/>
<dbReference type="EMBL" id="JAEPQZ010000003">
    <property type="protein sequence ID" value="KAG2183367.1"/>
    <property type="molecule type" value="Genomic_DNA"/>
</dbReference>
<evidence type="ECO:0000256" key="1">
    <source>
        <dbReference type="ARBA" id="ARBA00001933"/>
    </source>
</evidence>
<protein>
    <recommendedName>
        <fullName evidence="5">Aminotransferase class I/classII large domain-containing protein</fullName>
    </recommendedName>
</protein>
<dbReference type="InterPro" id="IPR015424">
    <property type="entry name" value="PyrdxlP-dep_Trfase"/>
</dbReference>
<dbReference type="InterPro" id="IPR050087">
    <property type="entry name" value="AON_synthase_class-II"/>
</dbReference>
<dbReference type="GO" id="GO:0030170">
    <property type="term" value="F:pyridoxal phosphate binding"/>
    <property type="evidence" value="ECO:0007669"/>
    <property type="project" value="InterPro"/>
</dbReference>
<feature type="domain" description="Aminotransferase class I/classII large" evidence="5">
    <location>
        <begin position="29"/>
        <end position="386"/>
    </location>
</feature>
<evidence type="ECO:0000256" key="2">
    <source>
        <dbReference type="ARBA" id="ARBA00010008"/>
    </source>
</evidence>
<evidence type="ECO:0000256" key="3">
    <source>
        <dbReference type="ARBA" id="ARBA00022679"/>
    </source>
</evidence>
<keyword evidence="3" id="KW-0808">Transferase</keyword>
<keyword evidence="4" id="KW-0663">Pyridoxal phosphate</keyword>
<dbReference type="Gene3D" id="3.40.640.10">
    <property type="entry name" value="Type I PLP-dependent aspartate aminotransferase-like (Major domain)"/>
    <property type="match status" value="1"/>
</dbReference>
<dbReference type="Gene3D" id="3.90.1150.10">
    <property type="entry name" value="Aspartate Aminotransferase, domain 1"/>
    <property type="match status" value="1"/>
</dbReference>
<dbReference type="OrthoDB" id="2382073at2759"/>
<dbReference type="SUPFAM" id="SSF53383">
    <property type="entry name" value="PLP-dependent transferases"/>
    <property type="match status" value="1"/>
</dbReference>
<dbReference type="InterPro" id="IPR004839">
    <property type="entry name" value="Aminotransferase_I/II_large"/>
</dbReference>
<dbReference type="InterPro" id="IPR015421">
    <property type="entry name" value="PyrdxlP-dep_Trfase_major"/>
</dbReference>